<dbReference type="InterPro" id="IPR001683">
    <property type="entry name" value="PX_dom"/>
</dbReference>
<feature type="region of interest" description="Disordered" evidence="1">
    <location>
        <begin position="326"/>
        <end position="362"/>
    </location>
</feature>
<accession>A0A7S0ZNW6</accession>
<dbReference type="EMBL" id="HBFQ01003108">
    <property type="protein sequence ID" value="CAD8827798.1"/>
    <property type="molecule type" value="Transcribed_RNA"/>
</dbReference>
<dbReference type="Gene3D" id="3.30.1520.10">
    <property type="entry name" value="Phox-like domain"/>
    <property type="match status" value="1"/>
</dbReference>
<evidence type="ECO:0000313" key="3">
    <source>
        <dbReference type="EMBL" id="CAD8827798.1"/>
    </source>
</evidence>
<sequence length="362" mass="39634">MDGTASFREVDVEPETQGSDLASDDSDGCKDSDFGLASWQLEDLWRCCFGDVERPMTEAGSDSDGRDSDFGISERQIDVLAHTPALDEEAISGKVALPDEALADEVTVPGEVAAPDEVALPDEATELRKRTFTASSVEERRVLATLKPDESEVPAPLSILHSQPRPVVHGRDPLTVERQQLAGADGAPLETSHVEVRRVAAKPPRVAVLSSRAINGVTWYLLRVKERGEERVFIKRYADFQRLDRKLRKGVAAGEVVITIPHLPQKGVLGIRHRLDLGHFNADRLEGLRLYIEQLISQVQSLGDVSQLKNFLGPNAPGIVHVVGLMPHGTSEPRPEPQRRGFKGLFRQSPRSTGDLADKAST</sequence>
<dbReference type="AlphaFoldDB" id="A0A7S0ZNW6"/>
<feature type="region of interest" description="Disordered" evidence="1">
    <location>
        <begin position="1"/>
        <end position="29"/>
    </location>
</feature>
<organism evidence="3">
    <name type="scientific">Noctiluca scintillans</name>
    <name type="common">Sea sparkle</name>
    <name type="synonym">Red tide dinoflagellate</name>
    <dbReference type="NCBI Taxonomy" id="2966"/>
    <lineage>
        <taxon>Eukaryota</taxon>
        <taxon>Sar</taxon>
        <taxon>Alveolata</taxon>
        <taxon>Dinophyceae</taxon>
        <taxon>Noctilucales</taxon>
        <taxon>Noctilucaceae</taxon>
        <taxon>Noctiluca</taxon>
    </lineage>
</organism>
<evidence type="ECO:0000259" key="2">
    <source>
        <dbReference type="PROSITE" id="PS50195"/>
    </source>
</evidence>
<gene>
    <name evidence="3" type="ORF">NSCI0253_LOCUS2144</name>
</gene>
<name>A0A7S0ZNW6_NOCSC</name>
<dbReference type="SUPFAM" id="SSF64268">
    <property type="entry name" value="PX domain"/>
    <property type="match status" value="1"/>
</dbReference>
<dbReference type="GO" id="GO:0035091">
    <property type="term" value="F:phosphatidylinositol binding"/>
    <property type="evidence" value="ECO:0007669"/>
    <property type="project" value="InterPro"/>
</dbReference>
<proteinExistence type="predicted"/>
<dbReference type="PROSITE" id="PS50195">
    <property type="entry name" value="PX"/>
    <property type="match status" value="1"/>
</dbReference>
<dbReference type="InterPro" id="IPR036871">
    <property type="entry name" value="PX_dom_sf"/>
</dbReference>
<dbReference type="Pfam" id="PF00787">
    <property type="entry name" value="PX"/>
    <property type="match status" value="1"/>
</dbReference>
<feature type="domain" description="PX" evidence="2">
    <location>
        <begin position="198"/>
        <end position="319"/>
    </location>
</feature>
<protein>
    <recommendedName>
        <fullName evidence="2">PX domain-containing protein</fullName>
    </recommendedName>
</protein>
<evidence type="ECO:0000256" key="1">
    <source>
        <dbReference type="SAM" id="MobiDB-lite"/>
    </source>
</evidence>
<reference evidence="3" key="1">
    <citation type="submission" date="2021-01" db="EMBL/GenBank/DDBJ databases">
        <authorList>
            <person name="Corre E."/>
            <person name="Pelletier E."/>
            <person name="Niang G."/>
            <person name="Scheremetjew M."/>
            <person name="Finn R."/>
            <person name="Kale V."/>
            <person name="Holt S."/>
            <person name="Cochrane G."/>
            <person name="Meng A."/>
            <person name="Brown T."/>
            <person name="Cohen L."/>
        </authorList>
    </citation>
    <scope>NUCLEOTIDE SEQUENCE</scope>
</reference>